<dbReference type="PANTHER" id="PTHR34216">
    <property type="match status" value="1"/>
</dbReference>
<sequence length="321" mass="36536">MLKFGLSILAWMHFLRLKEHPFGILYFHRVLKQAEPFCPDDWTENQFEQLVAVLSKQFNILPISEALELQRRDQLPAKTLCLSFDDGYQDNATLAAPILEKYGVRGSFFVATEGTERGYLWNDELAYFLGEGFVNTSKPESIAFEGTEYNLKSVEHRSVVYLDLVGKLKVLPNNQRDQGLESIKSQLGATQHPPRCMMTTKQLQSLQDNGHDIGAHTHSHSILSYQSSNTARSEMTQSINYLNQVLDKPVTLFAYPNGWVGRDFTIEHERLLEELGLEYGVATNDGGVTTKTRKTAIPRFMPYRKQLDQFCLSAMKIMGET</sequence>
<dbReference type="GO" id="GO:0005576">
    <property type="term" value="C:extracellular region"/>
    <property type="evidence" value="ECO:0007669"/>
    <property type="project" value="UniProtKB-SubCell"/>
</dbReference>
<dbReference type="InterPro" id="IPR011330">
    <property type="entry name" value="Glyco_hydro/deAcase_b/a-brl"/>
</dbReference>
<protein>
    <submittedName>
        <fullName evidence="4">Polysaccharide deacetylase family protein</fullName>
    </submittedName>
</protein>
<evidence type="ECO:0000256" key="2">
    <source>
        <dbReference type="ARBA" id="ARBA00022729"/>
    </source>
</evidence>
<feature type="domain" description="NodB homology" evidence="3">
    <location>
        <begin position="78"/>
        <end position="321"/>
    </location>
</feature>
<organism evidence="4 5">
    <name type="scientific">Psychrosphaera ytuae</name>
    <dbReference type="NCBI Taxonomy" id="2820710"/>
    <lineage>
        <taxon>Bacteria</taxon>
        <taxon>Pseudomonadati</taxon>
        <taxon>Pseudomonadota</taxon>
        <taxon>Gammaproteobacteria</taxon>
        <taxon>Alteromonadales</taxon>
        <taxon>Pseudoalteromonadaceae</taxon>
        <taxon>Psychrosphaera</taxon>
    </lineage>
</organism>
<comment type="subcellular location">
    <subcellularLocation>
        <location evidence="1">Secreted</location>
    </subcellularLocation>
</comment>
<dbReference type="Proteomes" id="UP000682739">
    <property type="component" value="Chromosome"/>
</dbReference>
<reference evidence="4" key="1">
    <citation type="submission" date="2021-03" db="EMBL/GenBank/DDBJ databases">
        <title>Description of Psychrosphaera ytuae sp. nov. isolated from deep sea sediment of South China Sea.</title>
        <authorList>
            <person name="Zhang J."/>
            <person name="Xu X.-D."/>
        </authorList>
    </citation>
    <scope>NUCLEOTIDE SEQUENCE</scope>
    <source>
        <strain evidence="4">MTZ26</strain>
    </source>
</reference>
<proteinExistence type="predicted"/>
<gene>
    <name evidence="4" type="ORF">J1N51_10200</name>
</gene>
<name>A0A975DAC7_9GAMM</name>
<evidence type="ECO:0000256" key="1">
    <source>
        <dbReference type="ARBA" id="ARBA00004613"/>
    </source>
</evidence>
<keyword evidence="5" id="KW-1185">Reference proteome</keyword>
<dbReference type="GO" id="GO:0005975">
    <property type="term" value="P:carbohydrate metabolic process"/>
    <property type="evidence" value="ECO:0007669"/>
    <property type="project" value="InterPro"/>
</dbReference>
<dbReference type="SUPFAM" id="SSF88713">
    <property type="entry name" value="Glycoside hydrolase/deacetylase"/>
    <property type="match status" value="1"/>
</dbReference>
<dbReference type="Gene3D" id="3.20.20.370">
    <property type="entry name" value="Glycoside hydrolase/deacetylase"/>
    <property type="match status" value="1"/>
</dbReference>
<dbReference type="EMBL" id="CP072110">
    <property type="protein sequence ID" value="QTH63114.1"/>
    <property type="molecule type" value="Genomic_DNA"/>
</dbReference>
<dbReference type="CDD" id="cd10918">
    <property type="entry name" value="CE4_NodB_like_5s_6s"/>
    <property type="match status" value="1"/>
</dbReference>
<dbReference type="RefSeq" id="WP_208831012.1">
    <property type="nucleotide sequence ID" value="NZ_CP072110.1"/>
</dbReference>
<accession>A0A975DAC7</accession>
<evidence type="ECO:0000313" key="5">
    <source>
        <dbReference type="Proteomes" id="UP000682739"/>
    </source>
</evidence>
<dbReference type="PROSITE" id="PS51677">
    <property type="entry name" value="NODB"/>
    <property type="match status" value="1"/>
</dbReference>
<dbReference type="Pfam" id="PF01522">
    <property type="entry name" value="Polysacc_deac_1"/>
    <property type="match status" value="1"/>
</dbReference>
<evidence type="ECO:0000259" key="3">
    <source>
        <dbReference type="PROSITE" id="PS51677"/>
    </source>
</evidence>
<dbReference type="InterPro" id="IPR051398">
    <property type="entry name" value="Polysacch_Deacetylase"/>
</dbReference>
<dbReference type="AlphaFoldDB" id="A0A975DAC7"/>
<dbReference type="PANTHER" id="PTHR34216:SF3">
    <property type="entry name" value="POLY-BETA-1,6-N-ACETYL-D-GLUCOSAMINE N-DEACETYLASE"/>
    <property type="match status" value="1"/>
</dbReference>
<dbReference type="GO" id="GO:0016810">
    <property type="term" value="F:hydrolase activity, acting on carbon-nitrogen (but not peptide) bonds"/>
    <property type="evidence" value="ECO:0007669"/>
    <property type="project" value="InterPro"/>
</dbReference>
<dbReference type="KEGG" id="psym:J1N51_10200"/>
<evidence type="ECO:0000313" key="4">
    <source>
        <dbReference type="EMBL" id="QTH63114.1"/>
    </source>
</evidence>
<keyword evidence="2" id="KW-0732">Signal</keyword>
<dbReference type="InterPro" id="IPR002509">
    <property type="entry name" value="NODB_dom"/>
</dbReference>